<dbReference type="InterPro" id="IPR002921">
    <property type="entry name" value="Fungal_lipase-type"/>
</dbReference>
<reference evidence="2" key="1">
    <citation type="submission" date="2022-11" db="EMBL/GenBank/DDBJ databases">
        <authorList>
            <person name="Kikuchi T."/>
        </authorList>
    </citation>
    <scope>NUCLEOTIDE SEQUENCE</scope>
    <source>
        <strain evidence="2">PS1010</strain>
    </source>
</reference>
<dbReference type="SUPFAM" id="SSF53474">
    <property type="entry name" value="alpha/beta-Hydrolases"/>
    <property type="match status" value="1"/>
</dbReference>
<comment type="caution">
    <text evidence="2">The sequence shown here is derived from an EMBL/GenBank/DDBJ whole genome shotgun (WGS) entry which is preliminary data.</text>
</comment>
<dbReference type="EMBL" id="CANHGI010000003">
    <property type="protein sequence ID" value="CAI5444327.1"/>
    <property type="molecule type" value="Genomic_DNA"/>
</dbReference>
<protein>
    <recommendedName>
        <fullName evidence="1">Fungal lipase-type domain-containing protein</fullName>
    </recommendedName>
</protein>
<evidence type="ECO:0000259" key="1">
    <source>
        <dbReference type="Pfam" id="PF01764"/>
    </source>
</evidence>
<sequence length="219" mass="24504">MCLDLIFANYSVATHSVVACDQTDGTTSCGSLVVVAHDVKAVVVAFRGTKGKTQFLVETNVLAFIDPVSWPPGGKVGAYFFRAFNDLWDSGVGEILEKVLEDYPDYELWIGGHSLGGSLGTLTANLIDSEIEYSFRIVNKRDVIVHLPPKGYRGARHHGREIWYKNGMLASTSSNFLQCNNQESKNCSEGLKVFYRYKDHHKYFGIYMTTWGRRNCQGD</sequence>
<accession>A0A9P1IJE7</accession>
<dbReference type="OrthoDB" id="426718at2759"/>
<name>A0A9P1IJE7_9PELO</name>
<dbReference type="Pfam" id="PF01764">
    <property type="entry name" value="Lipase_3"/>
    <property type="match status" value="1"/>
</dbReference>
<dbReference type="InterPro" id="IPR029058">
    <property type="entry name" value="AB_hydrolase_fold"/>
</dbReference>
<dbReference type="PANTHER" id="PTHR45908:SF13">
    <property type="entry name" value="FUNGAL LIPASE-LIKE DOMAIN-CONTAINING PROTEIN"/>
    <property type="match status" value="1"/>
</dbReference>
<evidence type="ECO:0000313" key="3">
    <source>
        <dbReference type="Proteomes" id="UP001152747"/>
    </source>
</evidence>
<evidence type="ECO:0000313" key="2">
    <source>
        <dbReference type="EMBL" id="CAI5444327.1"/>
    </source>
</evidence>
<feature type="domain" description="Fungal lipase-type" evidence="1">
    <location>
        <begin position="43"/>
        <end position="127"/>
    </location>
</feature>
<dbReference type="GO" id="GO:0006629">
    <property type="term" value="P:lipid metabolic process"/>
    <property type="evidence" value="ECO:0007669"/>
    <property type="project" value="InterPro"/>
</dbReference>
<gene>
    <name evidence="2" type="ORF">CAMP_LOCUS6964</name>
</gene>
<proteinExistence type="predicted"/>
<keyword evidence="3" id="KW-1185">Reference proteome</keyword>
<dbReference type="PANTHER" id="PTHR45908">
    <property type="entry name" value="PROTEIN CBG11750-RELATED"/>
    <property type="match status" value="1"/>
</dbReference>
<organism evidence="2 3">
    <name type="scientific">Caenorhabditis angaria</name>
    <dbReference type="NCBI Taxonomy" id="860376"/>
    <lineage>
        <taxon>Eukaryota</taxon>
        <taxon>Metazoa</taxon>
        <taxon>Ecdysozoa</taxon>
        <taxon>Nematoda</taxon>
        <taxon>Chromadorea</taxon>
        <taxon>Rhabditida</taxon>
        <taxon>Rhabditina</taxon>
        <taxon>Rhabditomorpha</taxon>
        <taxon>Rhabditoidea</taxon>
        <taxon>Rhabditidae</taxon>
        <taxon>Peloderinae</taxon>
        <taxon>Caenorhabditis</taxon>
    </lineage>
</organism>
<dbReference type="Proteomes" id="UP001152747">
    <property type="component" value="Unassembled WGS sequence"/>
</dbReference>
<dbReference type="AlphaFoldDB" id="A0A9P1IJE7"/>
<dbReference type="Gene3D" id="3.40.50.1820">
    <property type="entry name" value="alpha/beta hydrolase"/>
    <property type="match status" value="2"/>
</dbReference>